<gene>
    <name evidence="2" type="ORF">GCM10023173_11030</name>
</gene>
<protein>
    <submittedName>
        <fullName evidence="2">(4Fe-4S)-binding protein</fullName>
    </submittedName>
</protein>
<proteinExistence type="predicted"/>
<dbReference type="InterPro" id="IPR010693">
    <property type="entry name" value="Divergent_4Fe-4S_mono-cluster"/>
</dbReference>
<reference evidence="3" key="1">
    <citation type="journal article" date="2019" name="Int. J. Syst. Evol. Microbiol.">
        <title>The Global Catalogue of Microorganisms (GCM) 10K type strain sequencing project: providing services to taxonomists for standard genome sequencing and annotation.</title>
        <authorList>
            <consortium name="The Broad Institute Genomics Platform"/>
            <consortium name="The Broad Institute Genome Sequencing Center for Infectious Disease"/>
            <person name="Wu L."/>
            <person name="Ma J."/>
        </authorList>
    </citation>
    <scope>NUCLEOTIDE SEQUENCE [LARGE SCALE GENOMIC DNA]</scope>
    <source>
        <strain evidence="3">JCM 17858</strain>
    </source>
</reference>
<name>A0ABP8QZX0_9SPHI</name>
<dbReference type="Proteomes" id="UP001500394">
    <property type="component" value="Unassembled WGS sequence"/>
</dbReference>
<evidence type="ECO:0000313" key="2">
    <source>
        <dbReference type="EMBL" id="GAA4514434.1"/>
    </source>
</evidence>
<organism evidence="2 3">
    <name type="scientific">Sphingobacterium thermophilum</name>
    <dbReference type="NCBI Taxonomy" id="768534"/>
    <lineage>
        <taxon>Bacteria</taxon>
        <taxon>Pseudomonadati</taxon>
        <taxon>Bacteroidota</taxon>
        <taxon>Sphingobacteriia</taxon>
        <taxon>Sphingobacteriales</taxon>
        <taxon>Sphingobacteriaceae</taxon>
        <taxon>Sphingobacterium</taxon>
    </lineage>
</organism>
<evidence type="ECO:0000313" key="3">
    <source>
        <dbReference type="Proteomes" id="UP001500394"/>
    </source>
</evidence>
<accession>A0ABP8QZX0</accession>
<feature type="domain" description="Divergent 4Fe-4S mono-cluster" evidence="1">
    <location>
        <begin position="11"/>
        <end position="70"/>
    </location>
</feature>
<dbReference type="EMBL" id="BAABGR010000013">
    <property type="protein sequence ID" value="GAA4514434.1"/>
    <property type="molecule type" value="Genomic_DNA"/>
</dbReference>
<keyword evidence="3" id="KW-1185">Reference proteome</keyword>
<comment type="caution">
    <text evidence="2">The sequence shown here is derived from an EMBL/GenBank/DDBJ whole genome shotgun (WGS) entry which is preliminary data.</text>
</comment>
<dbReference type="RefSeq" id="WP_345065870.1">
    <property type="nucleotide sequence ID" value="NZ_BAABGR010000013.1"/>
</dbReference>
<sequence length="73" mass="8337">MEKIIRYPHPNGEITVIWKPALCTHAGVCVRALPQVYRPNQRPWCKPEYALSKELIEQIEGCPSGALTYELKT</sequence>
<dbReference type="Pfam" id="PF06902">
    <property type="entry name" value="Fer4_19"/>
    <property type="match status" value="1"/>
</dbReference>
<evidence type="ECO:0000259" key="1">
    <source>
        <dbReference type="Pfam" id="PF06902"/>
    </source>
</evidence>